<protein>
    <submittedName>
        <fullName evidence="2">DUF58 domain-containing protein</fullName>
    </submittedName>
</protein>
<organism evidence="2 3">
    <name type="scientific">Ramlibacter albus</name>
    <dbReference type="NCBI Taxonomy" id="2079448"/>
    <lineage>
        <taxon>Bacteria</taxon>
        <taxon>Pseudomonadati</taxon>
        <taxon>Pseudomonadota</taxon>
        <taxon>Betaproteobacteria</taxon>
        <taxon>Burkholderiales</taxon>
        <taxon>Comamonadaceae</taxon>
        <taxon>Ramlibacter</taxon>
    </lineage>
</organism>
<keyword evidence="1" id="KW-1133">Transmembrane helix</keyword>
<accession>A0A923MBH2</accession>
<keyword evidence="3" id="KW-1185">Reference proteome</keyword>
<evidence type="ECO:0000313" key="2">
    <source>
        <dbReference type="EMBL" id="MBC5766314.1"/>
    </source>
</evidence>
<name>A0A923MBH2_9BURK</name>
<keyword evidence="1" id="KW-0812">Transmembrane</keyword>
<dbReference type="EMBL" id="JACORU010000006">
    <property type="protein sequence ID" value="MBC5766314.1"/>
    <property type="molecule type" value="Genomic_DNA"/>
</dbReference>
<evidence type="ECO:0000256" key="1">
    <source>
        <dbReference type="SAM" id="Phobius"/>
    </source>
</evidence>
<reference evidence="2" key="1">
    <citation type="submission" date="2020-08" db="EMBL/GenBank/DDBJ databases">
        <title>Ramlibacter sp. GTP1 16S ribosomal RNA gene genome sequencing and assembly.</title>
        <authorList>
            <person name="Kang M."/>
        </authorList>
    </citation>
    <scope>NUCLEOTIDE SEQUENCE</scope>
    <source>
        <strain evidence="2">GTP1</strain>
    </source>
</reference>
<gene>
    <name evidence="2" type="ORF">H8R02_17735</name>
</gene>
<sequence length="325" mass="36310">MITAALHPFGYVRKRFRQWWQGRLPFTDTMTLTQRNVYILPTRPGFMLGATLLILLVSSINYQLNLGYLLTFLLAGSAVVGMHVCHATLRGLTLNLMPPDAQFAGSSAMLSVVLTNLRRSTRHGIGLAVLDETHDDRWTWTDVPAQGAATVHVAFKPERRGLHRVPPLTAETRFPLGTFRVWTVWRPAAEVLVYPAPELFPPPLPPGEPRSGGLSVARVQTTGEFEGVRAYRRGDPMKMIVWKKAAKSPELVSRDTMSAQRYELWLDYAQAGAPEKEHRLSRLAAWVLQADKLGQDYGLRLPGQQVEPATGEAHKRRCLEALALC</sequence>
<comment type="caution">
    <text evidence="2">The sequence shown here is derived from an EMBL/GenBank/DDBJ whole genome shotgun (WGS) entry which is preliminary data.</text>
</comment>
<evidence type="ECO:0000313" key="3">
    <source>
        <dbReference type="Proteomes" id="UP000596827"/>
    </source>
</evidence>
<dbReference type="RefSeq" id="WP_187082794.1">
    <property type="nucleotide sequence ID" value="NZ_JACORU010000006.1"/>
</dbReference>
<dbReference type="Proteomes" id="UP000596827">
    <property type="component" value="Unassembled WGS sequence"/>
</dbReference>
<dbReference type="AlphaFoldDB" id="A0A923MBH2"/>
<keyword evidence="1" id="KW-0472">Membrane</keyword>
<dbReference type="PANTHER" id="PTHR34351:SF1">
    <property type="entry name" value="SLR1927 PROTEIN"/>
    <property type="match status" value="1"/>
</dbReference>
<dbReference type="PANTHER" id="PTHR34351">
    <property type="entry name" value="SLR1927 PROTEIN-RELATED"/>
    <property type="match status" value="1"/>
</dbReference>
<feature type="transmembrane region" description="Helical" evidence="1">
    <location>
        <begin position="68"/>
        <end position="89"/>
    </location>
</feature>
<feature type="transmembrane region" description="Helical" evidence="1">
    <location>
        <begin position="45"/>
        <end position="62"/>
    </location>
</feature>
<proteinExistence type="predicted"/>